<dbReference type="Proteomes" id="UP000317169">
    <property type="component" value="Unassembled WGS sequence"/>
</dbReference>
<evidence type="ECO:0000313" key="3">
    <source>
        <dbReference type="Proteomes" id="UP000317169"/>
    </source>
</evidence>
<keyword evidence="1" id="KW-0472">Membrane</keyword>
<comment type="caution">
    <text evidence="2">The sequence shown here is derived from an EMBL/GenBank/DDBJ whole genome shotgun (WGS) entry which is preliminary data.</text>
</comment>
<protein>
    <recommendedName>
        <fullName evidence="4">DUF4236 domain-containing protein</fullName>
    </recommendedName>
</protein>
<proteinExistence type="predicted"/>
<keyword evidence="1" id="KW-1133">Transmembrane helix</keyword>
<dbReference type="EMBL" id="VIAR01000002">
    <property type="protein sequence ID" value="TQD40294.1"/>
    <property type="molecule type" value="Genomic_DNA"/>
</dbReference>
<feature type="transmembrane region" description="Helical" evidence="1">
    <location>
        <begin position="125"/>
        <end position="143"/>
    </location>
</feature>
<feature type="transmembrane region" description="Helical" evidence="1">
    <location>
        <begin position="149"/>
        <end position="169"/>
    </location>
</feature>
<evidence type="ECO:0008006" key="4">
    <source>
        <dbReference type="Google" id="ProtNLM"/>
    </source>
</evidence>
<reference evidence="2 3" key="1">
    <citation type="submission" date="2019-06" db="EMBL/GenBank/DDBJ databases">
        <title>Flavibacter putida gen. nov., sp. nov., a novel marine bacterium of the family Flavobacteriaceae isolated from coastal seawater.</title>
        <authorList>
            <person name="Feng X."/>
        </authorList>
    </citation>
    <scope>NUCLEOTIDE SEQUENCE [LARGE SCALE GENOMIC DNA]</scope>
    <source>
        <strain evidence="2 3">PLHSN227</strain>
    </source>
</reference>
<dbReference type="AlphaFoldDB" id="A0A507ZVM4"/>
<sequence length="181" mass="20909">MSNKNKAPTKRVEYRGENIRVSRTGGVAARKNISKKGYGATINTNQGIRFHKRLFRGARIGLQNGNFQFIGRFSKGPFNFNVSKSGVSTSIKNKRGTYNIFKPNYSSFKLGGIQIRGKNAKTLQLIYLFFILALNTMKFFWYIFINILWFSFLIIKWIVDFFVGFYKGFKNNPKEIKVDSQ</sequence>
<name>A0A507ZVM4_9FLAO</name>
<gene>
    <name evidence="2" type="ORF">FKR84_03595</name>
</gene>
<accession>A0A507ZVM4</accession>
<keyword evidence="3" id="KW-1185">Reference proteome</keyword>
<dbReference type="OrthoDB" id="1201035at2"/>
<organism evidence="2 3">
    <name type="scientific">Haloflavibacter putidus</name>
    <dbReference type="NCBI Taxonomy" id="2576776"/>
    <lineage>
        <taxon>Bacteria</taxon>
        <taxon>Pseudomonadati</taxon>
        <taxon>Bacteroidota</taxon>
        <taxon>Flavobacteriia</taxon>
        <taxon>Flavobacteriales</taxon>
        <taxon>Flavobacteriaceae</taxon>
        <taxon>Haloflavibacter</taxon>
    </lineage>
</organism>
<evidence type="ECO:0000313" key="2">
    <source>
        <dbReference type="EMBL" id="TQD40294.1"/>
    </source>
</evidence>
<evidence type="ECO:0000256" key="1">
    <source>
        <dbReference type="SAM" id="Phobius"/>
    </source>
</evidence>
<keyword evidence="1" id="KW-0812">Transmembrane</keyword>
<dbReference type="RefSeq" id="WP_141420824.1">
    <property type="nucleotide sequence ID" value="NZ_VIAR01000002.1"/>
</dbReference>